<evidence type="ECO:0000256" key="1">
    <source>
        <dbReference type="SAM" id="SignalP"/>
    </source>
</evidence>
<dbReference type="AlphaFoldDB" id="A0AAP6LLH7"/>
<evidence type="ECO:0000313" key="2">
    <source>
        <dbReference type="EMBL" id="MDY3513345.1"/>
    </source>
</evidence>
<sequence>MKGKIIISILLLLFISCQNSKFVNEGKPTSVKEIGFSEKGTEMQTVIINIIKAYQNKDEKTLNKLIHKKFGITFLFRMGAQDNIANFEKISFAKPIPSYLPFDHDIITNYKINQEKLPIFSCETESWNKPAGIYIDLNQKESLFSEIAKFQNANFDENPWSDSEVKKLEIIERNSHKVIVIGQNQKEFIFYTGYFNNIWYLTAIDRFEVCSA</sequence>
<evidence type="ECO:0000313" key="3">
    <source>
        <dbReference type="Proteomes" id="UP001284033"/>
    </source>
</evidence>
<protein>
    <recommendedName>
        <fullName evidence="4">Lipoprotein</fullName>
    </recommendedName>
</protein>
<accession>A0AAP6LLH7</accession>
<comment type="caution">
    <text evidence="2">The sequence shown here is derived from an EMBL/GenBank/DDBJ whole genome shotgun (WGS) entry which is preliminary data.</text>
</comment>
<proteinExistence type="predicted"/>
<name>A0AAP6LLH7_RIEAN</name>
<feature type="chain" id="PRO_5042975315" description="Lipoprotein" evidence="1">
    <location>
        <begin position="21"/>
        <end position="212"/>
    </location>
</feature>
<keyword evidence="1" id="KW-0732">Signal</keyword>
<organism evidence="2 3">
    <name type="scientific">Riemerella anatipestifer</name>
    <name type="common">Moraxella anatipestifer</name>
    <dbReference type="NCBI Taxonomy" id="34085"/>
    <lineage>
        <taxon>Bacteria</taxon>
        <taxon>Pseudomonadati</taxon>
        <taxon>Bacteroidota</taxon>
        <taxon>Flavobacteriia</taxon>
        <taxon>Flavobacteriales</taxon>
        <taxon>Weeksellaceae</taxon>
        <taxon>Riemerella</taxon>
    </lineage>
</organism>
<reference evidence="2" key="1">
    <citation type="submission" date="2023-01" db="EMBL/GenBank/DDBJ databases">
        <title>Genome-based studies on antimicrobial resistance profiles of Riemerella anatipestifer in China, 1994 to 2021.</title>
        <authorList>
            <person name="Yang Z."/>
            <person name="Zhu D."/>
        </authorList>
    </citation>
    <scope>NUCLEOTIDE SEQUENCE</scope>
    <source>
        <strain evidence="2">RCAD1218</strain>
    </source>
</reference>
<feature type="signal peptide" evidence="1">
    <location>
        <begin position="1"/>
        <end position="20"/>
    </location>
</feature>
<dbReference type="RefSeq" id="WP_154468435.1">
    <property type="nucleotide sequence ID" value="NZ_CP110126.1"/>
</dbReference>
<evidence type="ECO:0008006" key="4">
    <source>
        <dbReference type="Google" id="ProtNLM"/>
    </source>
</evidence>
<dbReference type="PROSITE" id="PS51257">
    <property type="entry name" value="PROKAR_LIPOPROTEIN"/>
    <property type="match status" value="1"/>
</dbReference>
<dbReference type="Proteomes" id="UP001284033">
    <property type="component" value="Unassembled WGS sequence"/>
</dbReference>
<dbReference type="EMBL" id="JAQZHK010000008">
    <property type="protein sequence ID" value="MDY3513345.1"/>
    <property type="molecule type" value="Genomic_DNA"/>
</dbReference>
<gene>
    <name evidence="2" type="ORF">PG303_08980</name>
</gene>